<protein>
    <submittedName>
        <fullName evidence="1">Uncharacterized protein</fullName>
    </submittedName>
</protein>
<evidence type="ECO:0000313" key="1">
    <source>
        <dbReference type="EMBL" id="KIW83063.1"/>
    </source>
</evidence>
<evidence type="ECO:0000313" key="2">
    <source>
        <dbReference type="Proteomes" id="UP000053029"/>
    </source>
</evidence>
<dbReference type="RefSeq" id="XP_013286871.1">
    <property type="nucleotide sequence ID" value="XM_013431417.1"/>
</dbReference>
<organism evidence="1 2">
    <name type="scientific">Fonsecaea pedrosoi CBS 271.37</name>
    <dbReference type="NCBI Taxonomy" id="1442368"/>
    <lineage>
        <taxon>Eukaryota</taxon>
        <taxon>Fungi</taxon>
        <taxon>Dikarya</taxon>
        <taxon>Ascomycota</taxon>
        <taxon>Pezizomycotina</taxon>
        <taxon>Eurotiomycetes</taxon>
        <taxon>Chaetothyriomycetidae</taxon>
        <taxon>Chaetothyriales</taxon>
        <taxon>Herpotrichiellaceae</taxon>
        <taxon>Fonsecaea</taxon>
    </lineage>
</organism>
<accession>A0A0D2GQ23</accession>
<keyword evidence="2" id="KW-1185">Reference proteome</keyword>
<name>A0A0D2GQ23_9EURO</name>
<reference evidence="1 2" key="1">
    <citation type="submission" date="2015-01" db="EMBL/GenBank/DDBJ databases">
        <title>The Genome Sequence of Fonsecaea pedrosoi CBS 271.37.</title>
        <authorList>
            <consortium name="The Broad Institute Genomics Platform"/>
            <person name="Cuomo C."/>
            <person name="de Hoog S."/>
            <person name="Gorbushina A."/>
            <person name="Stielow B."/>
            <person name="Teixiera M."/>
            <person name="Abouelleil A."/>
            <person name="Chapman S.B."/>
            <person name="Priest M."/>
            <person name="Young S.K."/>
            <person name="Wortman J."/>
            <person name="Nusbaum C."/>
            <person name="Birren B."/>
        </authorList>
    </citation>
    <scope>NUCLEOTIDE SEQUENCE [LARGE SCALE GENOMIC DNA]</scope>
    <source>
        <strain evidence="1 2">CBS 271.37</strain>
    </source>
</reference>
<dbReference type="VEuPathDB" id="FungiDB:Z517_02306"/>
<dbReference type="Proteomes" id="UP000053029">
    <property type="component" value="Unassembled WGS sequence"/>
</dbReference>
<dbReference type="InterPro" id="IPR008922">
    <property type="entry name" value="Di-copper_centre_dom_sf"/>
</dbReference>
<dbReference type="EMBL" id="KN846970">
    <property type="protein sequence ID" value="KIW83063.1"/>
    <property type="molecule type" value="Genomic_DNA"/>
</dbReference>
<dbReference type="Gene3D" id="1.10.1280.10">
    <property type="entry name" value="Di-copper center containing domain from catechol oxidase"/>
    <property type="match status" value="1"/>
</dbReference>
<dbReference type="AlphaFoldDB" id="A0A0D2GQ23"/>
<dbReference type="GeneID" id="25301796"/>
<gene>
    <name evidence="1" type="ORF">Z517_02306</name>
</gene>
<sequence>MKEVIDELTFPFGGEKDQWVKERGRWRLPSFDWALPDVVVPDILLNQSISIQGPKKAEGTSTTTLIKENPLYRYQLIVNGKLLRMGDDSLKENKMSDSGPNQELAHFLACAYCLTSIVVPMFRHKQRGITKNTTDFSGFTNAELLQANIHSKITVKVKVGTSKSYHLVCDLVYRLLSPKYTLTYRDFGNTISSNQKPPASWQGYLSWEMIHDSLHLRCRLALVDASAKQN</sequence>
<proteinExistence type="predicted"/>
<dbReference type="HOGENOM" id="CLU_1204802_0_0_1"/>